<feature type="domain" description="Helix-turn-helix" evidence="1">
    <location>
        <begin position="15"/>
        <end position="68"/>
    </location>
</feature>
<evidence type="ECO:0000259" key="1">
    <source>
        <dbReference type="Pfam" id="PF12728"/>
    </source>
</evidence>
<gene>
    <name evidence="2" type="ORF">K8U72_02250</name>
</gene>
<dbReference type="InterPro" id="IPR041657">
    <property type="entry name" value="HTH_17"/>
</dbReference>
<dbReference type="SUPFAM" id="SSF46955">
    <property type="entry name" value="Putative DNA-binding domain"/>
    <property type="match status" value="1"/>
</dbReference>
<reference evidence="2" key="2">
    <citation type="submission" date="2021-09" db="EMBL/GenBank/DDBJ databases">
        <authorList>
            <person name="Gilroy R."/>
        </authorList>
    </citation>
    <scope>NUCLEOTIDE SEQUENCE</scope>
    <source>
        <strain evidence="2">CHK124-7917</strain>
    </source>
</reference>
<dbReference type="RefSeq" id="WP_274958608.1">
    <property type="nucleotide sequence ID" value="NZ_DYWQ01000033.1"/>
</dbReference>
<comment type="caution">
    <text evidence="2">The sequence shown here is derived from an EMBL/GenBank/DDBJ whole genome shotgun (WGS) entry which is preliminary data.</text>
</comment>
<dbReference type="EMBL" id="DYWQ01000033">
    <property type="protein sequence ID" value="HJF44593.1"/>
    <property type="molecule type" value="Genomic_DNA"/>
</dbReference>
<sequence>MSRKINSGSSAAPILVTSDEAARIIGIAPKTLVNWRNRGKGPAYVRLGEKHSPVMYRVRDLEAWIDSRVVGAGRGAR</sequence>
<evidence type="ECO:0000313" key="3">
    <source>
        <dbReference type="Proteomes" id="UP000697330"/>
    </source>
</evidence>
<dbReference type="InterPro" id="IPR009061">
    <property type="entry name" value="DNA-bd_dom_put_sf"/>
</dbReference>
<reference evidence="2" key="1">
    <citation type="journal article" date="2021" name="PeerJ">
        <title>Extensive microbial diversity within the chicken gut microbiome revealed by metagenomics and culture.</title>
        <authorList>
            <person name="Gilroy R."/>
            <person name="Ravi A."/>
            <person name="Getino M."/>
            <person name="Pursley I."/>
            <person name="Horton D.L."/>
            <person name="Alikhan N.F."/>
            <person name="Baker D."/>
            <person name="Gharbi K."/>
            <person name="Hall N."/>
            <person name="Watson M."/>
            <person name="Adriaenssens E.M."/>
            <person name="Foster-Nyarko E."/>
            <person name="Jarju S."/>
            <person name="Secka A."/>
            <person name="Antonio M."/>
            <person name="Oren A."/>
            <person name="Chaudhuri R.R."/>
            <person name="La Ragione R."/>
            <person name="Hildebrand F."/>
            <person name="Pallen M.J."/>
        </authorList>
    </citation>
    <scope>NUCLEOTIDE SEQUENCE</scope>
    <source>
        <strain evidence="2">CHK124-7917</strain>
    </source>
</reference>
<proteinExistence type="predicted"/>
<organism evidence="2 3">
    <name type="scientific">Thermophilibacter provencensis</name>
    <dbReference type="NCBI Taxonomy" id="1852386"/>
    <lineage>
        <taxon>Bacteria</taxon>
        <taxon>Bacillati</taxon>
        <taxon>Actinomycetota</taxon>
        <taxon>Coriobacteriia</taxon>
        <taxon>Coriobacteriales</taxon>
        <taxon>Atopobiaceae</taxon>
        <taxon>Thermophilibacter</taxon>
    </lineage>
</organism>
<accession>A0A921GGF5</accession>
<name>A0A921GGF5_9ACTN</name>
<dbReference type="Proteomes" id="UP000697330">
    <property type="component" value="Unassembled WGS sequence"/>
</dbReference>
<dbReference type="Pfam" id="PF12728">
    <property type="entry name" value="HTH_17"/>
    <property type="match status" value="1"/>
</dbReference>
<evidence type="ECO:0000313" key="2">
    <source>
        <dbReference type="EMBL" id="HJF44593.1"/>
    </source>
</evidence>
<protein>
    <submittedName>
        <fullName evidence="2">Helix-turn-helix domain-containing protein</fullName>
    </submittedName>
</protein>
<dbReference type="AlphaFoldDB" id="A0A921GGF5"/>